<reference evidence="12" key="1">
    <citation type="submission" date="2020-05" db="EMBL/GenBank/DDBJ databases">
        <title>Mycena genomes resolve the evolution of fungal bioluminescence.</title>
        <authorList>
            <person name="Tsai I.J."/>
        </authorList>
    </citation>
    <scope>NUCLEOTIDE SEQUENCE</scope>
    <source>
        <strain evidence="12">171206Taipei</strain>
    </source>
</reference>
<feature type="region of interest" description="Disordered" evidence="9">
    <location>
        <begin position="393"/>
        <end position="432"/>
    </location>
</feature>
<dbReference type="GO" id="GO:0003677">
    <property type="term" value="F:DNA binding"/>
    <property type="evidence" value="ECO:0007669"/>
    <property type="project" value="UniProtKB-ARBA"/>
</dbReference>
<feature type="region of interest" description="Disordered" evidence="9">
    <location>
        <begin position="474"/>
        <end position="529"/>
    </location>
</feature>
<comment type="subcellular location">
    <subcellularLocation>
        <location evidence="1">Nucleus</location>
    </subcellularLocation>
</comment>
<dbReference type="GO" id="GO:0005524">
    <property type="term" value="F:ATP binding"/>
    <property type="evidence" value="ECO:0007669"/>
    <property type="project" value="UniProtKB-KW"/>
</dbReference>
<protein>
    <submittedName>
        <fullName evidence="12">R3h domain</fullName>
    </submittedName>
</protein>
<dbReference type="Proteomes" id="UP000636479">
    <property type="component" value="Unassembled WGS sequence"/>
</dbReference>
<evidence type="ECO:0000256" key="1">
    <source>
        <dbReference type="ARBA" id="ARBA00004123"/>
    </source>
</evidence>
<keyword evidence="6 8" id="KW-0694">RNA-binding</keyword>
<evidence type="ECO:0000256" key="2">
    <source>
        <dbReference type="ARBA" id="ARBA00022741"/>
    </source>
</evidence>
<dbReference type="GO" id="GO:0016787">
    <property type="term" value="F:hydrolase activity"/>
    <property type="evidence" value="ECO:0007669"/>
    <property type="project" value="UniProtKB-KW"/>
</dbReference>
<feature type="domain" description="RRM" evidence="10">
    <location>
        <begin position="126"/>
        <end position="205"/>
    </location>
</feature>
<dbReference type="PANTHER" id="PTHR23003">
    <property type="entry name" value="RNA RECOGNITION MOTIF RRM DOMAIN CONTAINING PROTEIN"/>
    <property type="match status" value="1"/>
</dbReference>
<dbReference type="SUPFAM" id="SSF82708">
    <property type="entry name" value="R3H domain"/>
    <property type="match status" value="1"/>
</dbReference>
<dbReference type="PROSITE" id="PS51061">
    <property type="entry name" value="R3H"/>
    <property type="match status" value="1"/>
</dbReference>
<accession>A0A8H6VX55</accession>
<dbReference type="FunFam" id="3.30.1370.50:FF:000002">
    <property type="entry name" value="Immunoglobulin mu DNA-binding protein 2"/>
    <property type="match status" value="1"/>
</dbReference>
<evidence type="ECO:0000313" key="12">
    <source>
        <dbReference type="EMBL" id="KAF7295141.1"/>
    </source>
</evidence>
<dbReference type="Gene3D" id="3.30.1370.50">
    <property type="entry name" value="R3H-like domain"/>
    <property type="match status" value="1"/>
</dbReference>
<evidence type="ECO:0000259" key="11">
    <source>
        <dbReference type="PROSITE" id="PS51061"/>
    </source>
</evidence>
<dbReference type="EMBL" id="JACAZF010000009">
    <property type="protein sequence ID" value="KAF7295141.1"/>
    <property type="molecule type" value="Genomic_DNA"/>
</dbReference>
<gene>
    <name evidence="12" type="ORF">MIND_01052600</name>
</gene>
<evidence type="ECO:0000256" key="8">
    <source>
        <dbReference type="PROSITE-ProRule" id="PRU00176"/>
    </source>
</evidence>
<feature type="region of interest" description="Disordered" evidence="9">
    <location>
        <begin position="246"/>
        <end position="303"/>
    </location>
</feature>
<dbReference type="OrthoDB" id="434258at2759"/>
<dbReference type="GO" id="GO:0005737">
    <property type="term" value="C:cytoplasm"/>
    <property type="evidence" value="ECO:0007669"/>
    <property type="project" value="TreeGrafter"/>
</dbReference>
<dbReference type="Pfam" id="PF01424">
    <property type="entry name" value="R3H"/>
    <property type="match status" value="1"/>
</dbReference>
<feature type="domain" description="R3H" evidence="11">
    <location>
        <begin position="306"/>
        <end position="370"/>
    </location>
</feature>
<dbReference type="InterPro" id="IPR000504">
    <property type="entry name" value="RRM_dom"/>
</dbReference>
<keyword evidence="5" id="KW-0067">ATP-binding</keyword>
<keyword evidence="13" id="KW-1185">Reference proteome</keyword>
<dbReference type="GO" id="GO:0003729">
    <property type="term" value="F:mRNA binding"/>
    <property type="evidence" value="ECO:0007669"/>
    <property type="project" value="TreeGrafter"/>
</dbReference>
<dbReference type="GO" id="GO:0004386">
    <property type="term" value="F:helicase activity"/>
    <property type="evidence" value="ECO:0007669"/>
    <property type="project" value="UniProtKB-KW"/>
</dbReference>
<evidence type="ECO:0000256" key="3">
    <source>
        <dbReference type="ARBA" id="ARBA00022801"/>
    </source>
</evidence>
<dbReference type="PANTHER" id="PTHR23003:SF17">
    <property type="entry name" value="RNA-BINDING PROTEIN PIN4"/>
    <property type="match status" value="1"/>
</dbReference>
<feature type="compositionally biased region" description="Polar residues" evidence="9">
    <location>
        <begin position="28"/>
        <end position="50"/>
    </location>
</feature>
<proteinExistence type="predicted"/>
<comment type="caution">
    <text evidence="12">The sequence shown here is derived from an EMBL/GenBank/DDBJ whole genome shotgun (WGS) entry which is preliminary data.</text>
</comment>
<organism evidence="12 13">
    <name type="scientific">Mycena indigotica</name>
    <dbReference type="NCBI Taxonomy" id="2126181"/>
    <lineage>
        <taxon>Eukaryota</taxon>
        <taxon>Fungi</taxon>
        <taxon>Dikarya</taxon>
        <taxon>Basidiomycota</taxon>
        <taxon>Agaricomycotina</taxon>
        <taxon>Agaricomycetes</taxon>
        <taxon>Agaricomycetidae</taxon>
        <taxon>Agaricales</taxon>
        <taxon>Marasmiineae</taxon>
        <taxon>Mycenaceae</taxon>
        <taxon>Mycena</taxon>
    </lineage>
</organism>
<evidence type="ECO:0000256" key="5">
    <source>
        <dbReference type="ARBA" id="ARBA00022840"/>
    </source>
</evidence>
<dbReference type="GeneID" id="59349626"/>
<dbReference type="RefSeq" id="XP_037216504.1">
    <property type="nucleotide sequence ID" value="XM_037367110.1"/>
</dbReference>
<evidence type="ECO:0000313" key="13">
    <source>
        <dbReference type="Proteomes" id="UP000636479"/>
    </source>
</evidence>
<dbReference type="InterPro" id="IPR036867">
    <property type="entry name" value="R3H_dom_sf"/>
</dbReference>
<keyword evidence="7" id="KW-0539">Nucleus</keyword>
<evidence type="ECO:0000256" key="4">
    <source>
        <dbReference type="ARBA" id="ARBA00022806"/>
    </source>
</evidence>
<feature type="compositionally biased region" description="Polar residues" evidence="9">
    <location>
        <begin position="414"/>
        <end position="430"/>
    </location>
</feature>
<dbReference type="CDD" id="cd02639">
    <property type="entry name" value="R3H_RRM"/>
    <property type="match status" value="1"/>
</dbReference>
<feature type="region of interest" description="Disordered" evidence="9">
    <location>
        <begin position="25"/>
        <end position="120"/>
    </location>
</feature>
<dbReference type="SUPFAM" id="SSF54928">
    <property type="entry name" value="RNA-binding domain, RBD"/>
    <property type="match status" value="1"/>
</dbReference>
<keyword evidence="2" id="KW-0547">Nucleotide-binding</keyword>
<evidence type="ECO:0000259" key="10">
    <source>
        <dbReference type="PROSITE" id="PS50102"/>
    </source>
</evidence>
<feature type="compositionally biased region" description="Basic and acidic residues" evidence="9">
    <location>
        <begin position="516"/>
        <end position="529"/>
    </location>
</feature>
<name>A0A8H6VX55_9AGAR</name>
<dbReference type="InterPro" id="IPR035979">
    <property type="entry name" value="RBD_domain_sf"/>
</dbReference>
<feature type="compositionally biased region" description="Polar residues" evidence="9">
    <location>
        <begin position="274"/>
        <end position="297"/>
    </location>
</feature>
<feature type="compositionally biased region" description="Polar residues" evidence="9">
    <location>
        <begin position="246"/>
        <end position="265"/>
    </location>
</feature>
<evidence type="ECO:0000256" key="6">
    <source>
        <dbReference type="ARBA" id="ARBA00022884"/>
    </source>
</evidence>
<dbReference type="InterPro" id="IPR050374">
    <property type="entry name" value="RRT5_SRSF_SR"/>
</dbReference>
<dbReference type="InterPro" id="IPR034069">
    <property type="entry name" value="R3H_Cip2"/>
</dbReference>
<dbReference type="PROSITE" id="PS50102">
    <property type="entry name" value="RRM"/>
    <property type="match status" value="1"/>
</dbReference>
<dbReference type="SMART" id="SM00393">
    <property type="entry name" value="R3H"/>
    <property type="match status" value="1"/>
</dbReference>
<sequence>MTSSPPDISSLTLSSSHARLHESYDFDGSTTARPQYHFATSTGIPAQTQYPPLGVGQSPHKMKPAARSGLPAQWLDNSDNRSLSPQNNSDFSSTGGSPPPVSHLSSPPAPVGSSPNQNPEDEIIPTAIVIKNIPFNVKRETLLDIIASLAIPTPYAFNYHLDQQGSFRGLAFANFRQAADADAVVVALNGFDVQGRKLRVEYKKVLQAGEKERIEREKAIRRMRSMQLEKEQVTYEDYGSPIPSAYTPQRSFSYQPQQYSPTNVSPMPPYNHVLASSTPPVSQNATVSSPPSTSDKGSANELDLNDPATLEIYSRILLFKDDRMRDELAFSRTLNPKQRRVVHLVAQKLGVYHYSVGEGEERYAVVTRIDPARQPQRPPHTLSRAPSAYLAQQASQTAAQSLRVKKSMPDMKTLPSQQAPRLNPRSSNGNIREGYATISTPRRQSTAFTSLFSNGGAFGGVPPVPSVALASSLNSGGHETPSGVVRQPRGPGAGGFGRRDSRVGLNEAAAAAATRARSDSLEGADGRGN</sequence>
<dbReference type="AlphaFoldDB" id="A0A8H6VX55"/>
<keyword evidence="4" id="KW-0347">Helicase</keyword>
<keyword evidence="3" id="KW-0378">Hydrolase</keyword>
<dbReference type="Pfam" id="PF00076">
    <property type="entry name" value="RRM_1"/>
    <property type="match status" value="1"/>
</dbReference>
<evidence type="ECO:0000256" key="9">
    <source>
        <dbReference type="SAM" id="MobiDB-lite"/>
    </source>
</evidence>
<dbReference type="GO" id="GO:0005634">
    <property type="term" value="C:nucleus"/>
    <property type="evidence" value="ECO:0007669"/>
    <property type="project" value="UniProtKB-SubCell"/>
</dbReference>
<dbReference type="Gene3D" id="3.30.70.330">
    <property type="match status" value="1"/>
</dbReference>
<dbReference type="InterPro" id="IPR012677">
    <property type="entry name" value="Nucleotide-bd_a/b_plait_sf"/>
</dbReference>
<evidence type="ECO:0000256" key="7">
    <source>
        <dbReference type="ARBA" id="ARBA00023242"/>
    </source>
</evidence>
<dbReference type="SMART" id="SM00360">
    <property type="entry name" value="RRM"/>
    <property type="match status" value="1"/>
</dbReference>
<dbReference type="InterPro" id="IPR001374">
    <property type="entry name" value="R3H_dom"/>
</dbReference>
<feature type="compositionally biased region" description="Polar residues" evidence="9">
    <location>
        <begin position="75"/>
        <end position="96"/>
    </location>
</feature>